<accession>A0A2A6LPI8</accession>
<dbReference type="AlphaFoldDB" id="A0A2A6LPI8"/>
<gene>
    <name evidence="2" type="ORF">CO661_30980</name>
</gene>
<organism evidence="2 3">
    <name type="scientific">Rhizobium fredii</name>
    <name type="common">Sinorhizobium fredii</name>
    <dbReference type="NCBI Taxonomy" id="380"/>
    <lineage>
        <taxon>Bacteria</taxon>
        <taxon>Pseudomonadati</taxon>
        <taxon>Pseudomonadota</taxon>
        <taxon>Alphaproteobacteria</taxon>
        <taxon>Hyphomicrobiales</taxon>
        <taxon>Rhizobiaceae</taxon>
        <taxon>Sinorhizobium/Ensifer group</taxon>
        <taxon>Sinorhizobium</taxon>
    </lineage>
</organism>
<reference evidence="2 3" key="1">
    <citation type="submission" date="2017-09" db="EMBL/GenBank/DDBJ databases">
        <title>Comparative genomics of rhizobia isolated from Phaseolus vulgaris in China.</title>
        <authorList>
            <person name="Tong W."/>
        </authorList>
    </citation>
    <scope>NUCLEOTIDE SEQUENCE [LARGE SCALE GENOMIC DNA]</scope>
    <source>
        <strain evidence="2 3">PCH1</strain>
    </source>
</reference>
<proteinExistence type="predicted"/>
<protein>
    <submittedName>
        <fullName evidence="2">Effector protein NopP</fullName>
    </submittedName>
</protein>
<evidence type="ECO:0000313" key="2">
    <source>
        <dbReference type="EMBL" id="PDT44146.1"/>
    </source>
</evidence>
<dbReference type="EMBL" id="NWTC01000040">
    <property type="protein sequence ID" value="PDT44146.1"/>
    <property type="molecule type" value="Genomic_DNA"/>
</dbReference>
<dbReference type="Proteomes" id="UP000220353">
    <property type="component" value="Unassembled WGS sequence"/>
</dbReference>
<feature type="compositionally biased region" description="Polar residues" evidence="1">
    <location>
        <begin position="1"/>
        <end position="18"/>
    </location>
</feature>
<feature type="region of interest" description="Disordered" evidence="1">
    <location>
        <begin position="1"/>
        <end position="22"/>
    </location>
</feature>
<dbReference type="RefSeq" id="WP_097587933.1">
    <property type="nucleotide sequence ID" value="NZ_NWTC01000040.1"/>
</dbReference>
<evidence type="ECO:0000256" key="1">
    <source>
        <dbReference type="SAM" id="MobiDB-lite"/>
    </source>
</evidence>
<evidence type="ECO:0000313" key="3">
    <source>
        <dbReference type="Proteomes" id="UP000220353"/>
    </source>
</evidence>
<name>A0A2A6LPI8_RHIFR</name>
<comment type="caution">
    <text evidence="2">The sequence shown here is derived from an EMBL/GenBank/DDBJ whole genome shotgun (WGS) entry which is preliminary data.</text>
</comment>
<sequence>MYGRIDSSSDFHYTQSASKHTDAETQEFADTFARMHLDRSDSNGGSSSAARYTLDHEPPVVPIDLKTFRREIRKFHGKEITDIADNRQEYSDFVSAKARRTADVAQQYGIRRDSENARYFSYQLGNQCVGLMRTEGGFSMEDEFESKSWRDQFPGHQEITSTVDLQVAHPLVENAGDILLEHQLRRDGERPLLNWRAENPEAKARAAMMGFVEVDDCDMVLDPKQHPDKWTQTSAAEWRRKDKPPLYLRKFEDAETAQCSTNCSYETYEDDFM</sequence>